<gene>
    <name evidence="3" type="ORF">L203_105944</name>
</gene>
<reference evidence="3" key="2">
    <citation type="journal article" date="2022" name="Elife">
        <title>Obligate sexual reproduction of a homothallic fungus closely related to the Cryptococcus pathogenic species complex.</title>
        <authorList>
            <person name="Passer A.R."/>
            <person name="Clancey S.A."/>
            <person name="Shea T."/>
            <person name="David-Palma M."/>
            <person name="Averette A.F."/>
            <person name="Boekhout T."/>
            <person name="Porcel B.M."/>
            <person name="Nowrousian M."/>
            <person name="Cuomo C.A."/>
            <person name="Sun S."/>
            <person name="Heitman J."/>
            <person name="Coelho M.A."/>
        </authorList>
    </citation>
    <scope>NUCLEOTIDE SEQUENCE</scope>
    <source>
        <strain evidence="3">CBS 7841</strain>
    </source>
</reference>
<name>A0AAJ8JYI9_9TREE</name>
<reference evidence="3" key="1">
    <citation type="submission" date="2016-06" db="EMBL/GenBank/DDBJ databases">
        <authorList>
            <person name="Cuomo C."/>
            <person name="Litvintseva A."/>
            <person name="Heitman J."/>
            <person name="Chen Y."/>
            <person name="Sun S."/>
            <person name="Springer D."/>
            <person name="Dromer F."/>
            <person name="Young S."/>
            <person name="Zeng Q."/>
            <person name="Chapman S."/>
            <person name="Gujja S."/>
            <person name="Saif S."/>
            <person name="Birren B."/>
        </authorList>
    </citation>
    <scope>NUCLEOTIDE SEQUENCE</scope>
    <source>
        <strain evidence="3">CBS 7841</strain>
    </source>
</reference>
<evidence type="ECO:0000313" key="3">
    <source>
        <dbReference type="EMBL" id="WVN90702.1"/>
    </source>
</evidence>
<dbReference type="KEGG" id="cdep:91090152"/>
<evidence type="ECO:0000313" key="4">
    <source>
        <dbReference type="Proteomes" id="UP000094043"/>
    </source>
</evidence>
<dbReference type="GeneID" id="91090152"/>
<proteinExistence type="predicted"/>
<accession>A0AAJ8JYI9</accession>
<sequence length="305" mass="33412">MVQFTTLAAVVGMPMLVMAGPLQLSRNVSALSPTSHVKRTGATGIVDVVNAVDKRSSDSCPALATTILTITVTATNTNSNGNETPSGSATPTSKSTTTPSDKTSGPLVYYLDPKDPKDLVKQAAINYKDAAGPAQDNGYKSWYAGGFRQAIISLGKKDTKDKKDKRDEKDDKADDGKGVVNGELFKSVENADKEKVAEAGQWGLKYLTGIDVVREDADKDGKDWDTWMEKVCPNPAIILTNDKPANGLEPNKYYTITSHAIEDKTFQLWHSSDPRVKHDIFMKVSAEDLKKSTRYLYHLKDWTKY</sequence>
<feature type="compositionally biased region" description="Basic and acidic residues" evidence="1">
    <location>
        <begin position="157"/>
        <end position="177"/>
    </location>
</feature>
<dbReference type="RefSeq" id="XP_066071402.1">
    <property type="nucleotide sequence ID" value="XM_066215305.1"/>
</dbReference>
<dbReference type="EMBL" id="CP143791">
    <property type="protein sequence ID" value="WVN90702.1"/>
    <property type="molecule type" value="Genomic_DNA"/>
</dbReference>
<organism evidence="3 4">
    <name type="scientific">Cryptococcus depauperatus CBS 7841</name>
    <dbReference type="NCBI Taxonomy" id="1295531"/>
    <lineage>
        <taxon>Eukaryota</taxon>
        <taxon>Fungi</taxon>
        <taxon>Dikarya</taxon>
        <taxon>Basidiomycota</taxon>
        <taxon>Agaricomycotina</taxon>
        <taxon>Tremellomycetes</taxon>
        <taxon>Tremellales</taxon>
        <taxon>Cryptococcaceae</taxon>
        <taxon>Cryptococcus</taxon>
    </lineage>
</organism>
<feature type="compositionally biased region" description="Low complexity" evidence="1">
    <location>
        <begin position="75"/>
        <end position="106"/>
    </location>
</feature>
<keyword evidence="4" id="KW-1185">Reference proteome</keyword>
<feature type="signal peptide" evidence="2">
    <location>
        <begin position="1"/>
        <end position="19"/>
    </location>
</feature>
<feature type="region of interest" description="Disordered" evidence="1">
    <location>
        <begin position="75"/>
        <end position="107"/>
    </location>
</feature>
<dbReference type="AlphaFoldDB" id="A0AAJ8JYI9"/>
<evidence type="ECO:0000256" key="2">
    <source>
        <dbReference type="SAM" id="SignalP"/>
    </source>
</evidence>
<reference evidence="3" key="3">
    <citation type="submission" date="2024-01" db="EMBL/GenBank/DDBJ databases">
        <authorList>
            <person name="Coelho M.A."/>
            <person name="David-Palma M."/>
            <person name="Shea T."/>
            <person name="Sun S."/>
            <person name="Cuomo C.A."/>
            <person name="Heitman J."/>
        </authorList>
    </citation>
    <scope>NUCLEOTIDE SEQUENCE</scope>
    <source>
        <strain evidence="3">CBS 7841</strain>
    </source>
</reference>
<evidence type="ECO:0000256" key="1">
    <source>
        <dbReference type="SAM" id="MobiDB-lite"/>
    </source>
</evidence>
<feature type="region of interest" description="Disordered" evidence="1">
    <location>
        <begin position="157"/>
        <end position="179"/>
    </location>
</feature>
<protein>
    <submittedName>
        <fullName evidence="3">Uncharacterized protein</fullName>
    </submittedName>
</protein>
<feature type="chain" id="PRO_5042577104" evidence="2">
    <location>
        <begin position="20"/>
        <end position="305"/>
    </location>
</feature>
<dbReference type="Proteomes" id="UP000094043">
    <property type="component" value="Chromosome 8"/>
</dbReference>
<keyword evidence="2" id="KW-0732">Signal</keyword>